<sequence length="94" mass="11406">MNSVFQKWYQTYYQNYIISLIQGFIKSTYSSELVTPMMYLDQESQMVLLKILQEEQSSISQDHEYKISDEVLKKFEELEYENQILNQELILFKE</sequence>
<protein>
    <submittedName>
        <fullName evidence="1">Uncharacterized protein</fullName>
    </submittedName>
</protein>
<comment type="caution">
    <text evidence="1">The sequence shown here is derived from an EMBL/GenBank/DDBJ whole genome shotgun (WGS) entry which is preliminary data.</text>
</comment>
<organism evidence="1 2">
    <name type="scientific">Paramecium octaurelia</name>
    <dbReference type="NCBI Taxonomy" id="43137"/>
    <lineage>
        <taxon>Eukaryota</taxon>
        <taxon>Sar</taxon>
        <taxon>Alveolata</taxon>
        <taxon>Ciliophora</taxon>
        <taxon>Intramacronucleata</taxon>
        <taxon>Oligohymenophorea</taxon>
        <taxon>Peniculida</taxon>
        <taxon>Parameciidae</taxon>
        <taxon>Paramecium</taxon>
    </lineage>
</organism>
<accession>A0A8S1WLI8</accession>
<gene>
    <name evidence="1" type="ORF">POCTA_138.1.T0880122</name>
</gene>
<dbReference type="EMBL" id="CAJJDP010000087">
    <property type="protein sequence ID" value="CAD8186616.1"/>
    <property type="molecule type" value="Genomic_DNA"/>
</dbReference>
<evidence type="ECO:0000313" key="1">
    <source>
        <dbReference type="EMBL" id="CAD8186616.1"/>
    </source>
</evidence>
<proteinExistence type="predicted"/>
<keyword evidence="2" id="KW-1185">Reference proteome</keyword>
<reference evidence="1" key="1">
    <citation type="submission" date="2021-01" db="EMBL/GenBank/DDBJ databases">
        <authorList>
            <consortium name="Genoscope - CEA"/>
            <person name="William W."/>
        </authorList>
    </citation>
    <scope>NUCLEOTIDE SEQUENCE</scope>
</reference>
<dbReference type="AlphaFoldDB" id="A0A8S1WLI8"/>
<dbReference type="Proteomes" id="UP000683925">
    <property type="component" value="Unassembled WGS sequence"/>
</dbReference>
<name>A0A8S1WLI8_PAROT</name>
<evidence type="ECO:0000313" key="2">
    <source>
        <dbReference type="Proteomes" id="UP000683925"/>
    </source>
</evidence>